<dbReference type="RefSeq" id="WP_124872526.1">
    <property type="nucleotide sequence ID" value="NZ_CP034183.1"/>
</dbReference>
<protein>
    <submittedName>
        <fullName evidence="2">Asp23/Gls24 family envelope stress response protein</fullName>
    </submittedName>
</protein>
<dbReference type="PANTHER" id="PTHR34297:SF1">
    <property type="entry name" value="ASP23_GLS24 FAMILY ENVELOPE STRESS RESPONSE PROTEIN"/>
    <property type="match status" value="1"/>
</dbReference>
<evidence type="ECO:0000313" key="2">
    <source>
        <dbReference type="EMBL" id="AZI43629.1"/>
    </source>
</evidence>
<dbReference type="Pfam" id="PF03780">
    <property type="entry name" value="Asp23"/>
    <property type="match status" value="1"/>
</dbReference>
<sequence>MELEISKNVLTDIATSTLERIEGLSIAVATPRPGKLGEALSESLSGSLGSLGAGEMPSSRRPRALKITRDGQSVSLEVGVNIEYGKNLHKLAQQAQNALQENIELMTGLKVKAVNVTVQNLSLPVPSAAAPSAGNA</sequence>
<dbReference type="EMBL" id="CP034183">
    <property type="protein sequence ID" value="AZI43629.1"/>
    <property type="molecule type" value="Genomic_DNA"/>
</dbReference>
<dbReference type="PANTHER" id="PTHR34297">
    <property type="entry name" value="HYPOTHETICAL CYTOSOLIC PROTEIN-RELATED"/>
    <property type="match status" value="1"/>
</dbReference>
<dbReference type="OrthoDB" id="73349at2"/>
<organism evidence="2 3">
    <name type="scientific">Deinococcus psychrotolerans</name>
    <dbReference type="NCBI Taxonomy" id="2489213"/>
    <lineage>
        <taxon>Bacteria</taxon>
        <taxon>Thermotogati</taxon>
        <taxon>Deinococcota</taxon>
        <taxon>Deinococci</taxon>
        <taxon>Deinococcales</taxon>
        <taxon>Deinococcaceae</taxon>
        <taxon>Deinococcus</taxon>
    </lineage>
</organism>
<gene>
    <name evidence="2" type="ORF">EHF33_13450</name>
</gene>
<proteinExistence type="inferred from homology"/>
<reference evidence="2 3" key="1">
    <citation type="submission" date="2018-11" db="EMBL/GenBank/DDBJ databases">
        <title>Deinococcus shelandsis sp. nov., isolated from South Shetland Islands soil of Antarctica.</title>
        <authorList>
            <person name="Tian J."/>
        </authorList>
    </citation>
    <scope>NUCLEOTIDE SEQUENCE [LARGE SCALE GENOMIC DNA]</scope>
    <source>
        <strain evidence="2 3">S14-83T</strain>
    </source>
</reference>
<evidence type="ECO:0000313" key="3">
    <source>
        <dbReference type="Proteomes" id="UP000276417"/>
    </source>
</evidence>
<keyword evidence="3" id="KW-1185">Reference proteome</keyword>
<accession>A0A3G8YE15</accession>
<evidence type="ECO:0000256" key="1">
    <source>
        <dbReference type="ARBA" id="ARBA00005721"/>
    </source>
</evidence>
<dbReference type="KEGG" id="dph:EHF33_13450"/>
<dbReference type="AlphaFoldDB" id="A0A3G8YE15"/>
<name>A0A3G8YE15_9DEIO</name>
<dbReference type="Proteomes" id="UP000276417">
    <property type="component" value="Chromosome 1"/>
</dbReference>
<dbReference type="InterPro" id="IPR005531">
    <property type="entry name" value="Asp23"/>
</dbReference>
<comment type="similarity">
    <text evidence="1">Belongs to the asp23 family.</text>
</comment>